<keyword evidence="4" id="KW-0862">Zinc</keyword>
<dbReference type="GO" id="GO:0045893">
    <property type="term" value="P:positive regulation of DNA-templated transcription"/>
    <property type="evidence" value="ECO:0000318"/>
    <property type="project" value="GO_Central"/>
</dbReference>
<dbReference type="eggNOG" id="KOG1632">
    <property type="taxonomic scope" value="Eukaryota"/>
</dbReference>
<feature type="coiled-coil region" evidence="7">
    <location>
        <begin position="269"/>
        <end position="296"/>
    </location>
</feature>
<dbReference type="Pfam" id="PF00628">
    <property type="entry name" value="PHD"/>
    <property type="match status" value="1"/>
</dbReference>
<evidence type="ECO:0000256" key="2">
    <source>
        <dbReference type="ARBA" id="ARBA00022723"/>
    </source>
</evidence>
<evidence type="ECO:0000313" key="12">
    <source>
        <dbReference type="Proteomes" id="UP000001744"/>
    </source>
</evidence>
<dbReference type="Gene3D" id="3.30.40.10">
    <property type="entry name" value="Zinc/RING finger domain, C3HC4 (zinc finger)"/>
    <property type="match status" value="1"/>
</dbReference>
<keyword evidence="7" id="KW-0175">Coiled coil</keyword>
<dbReference type="HOGENOM" id="CLU_654092_0_0_1"/>
<dbReference type="GeneID" id="7052400"/>
<dbReference type="GO" id="GO:0048188">
    <property type="term" value="C:Set1C/COMPASS complex"/>
    <property type="evidence" value="ECO:0000318"/>
    <property type="project" value="GO_Central"/>
</dbReference>
<dbReference type="SMART" id="SM00249">
    <property type="entry name" value="PHD"/>
    <property type="match status" value="1"/>
</dbReference>
<dbReference type="InterPro" id="IPR019786">
    <property type="entry name" value="Zinc_finger_PHD-type_CS"/>
</dbReference>
<accession>B6K0D2</accession>
<dbReference type="Proteomes" id="UP000001744">
    <property type="component" value="Unassembled WGS sequence"/>
</dbReference>
<dbReference type="PANTHER" id="PTHR46174:SF1">
    <property type="entry name" value="CXXC-TYPE ZINC FINGER PROTEIN 1"/>
    <property type="match status" value="1"/>
</dbReference>
<comment type="subcellular location">
    <subcellularLocation>
        <location evidence="1">Nucleus</location>
    </subcellularLocation>
</comment>
<proteinExistence type="predicted"/>
<evidence type="ECO:0000256" key="5">
    <source>
        <dbReference type="ARBA" id="ARBA00023242"/>
    </source>
</evidence>
<dbReference type="PROSITE" id="PS01359">
    <property type="entry name" value="ZF_PHD_1"/>
    <property type="match status" value="1"/>
</dbReference>
<dbReference type="OrthoDB" id="436852at2759"/>
<keyword evidence="3 6" id="KW-0863">Zinc-finger</keyword>
<evidence type="ECO:0000259" key="9">
    <source>
        <dbReference type="PROSITE" id="PS50016"/>
    </source>
</evidence>
<evidence type="ECO:0000256" key="7">
    <source>
        <dbReference type="SAM" id="Coils"/>
    </source>
</evidence>
<feature type="region of interest" description="Disordered" evidence="8">
    <location>
        <begin position="52"/>
        <end position="73"/>
    </location>
</feature>
<name>B6K0D2_SCHJY</name>
<feature type="compositionally biased region" description="Polar residues" evidence="8">
    <location>
        <begin position="52"/>
        <end position="67"/>
    </location>
</feature>
<organism evidence="10 12">
    <name type="scientific">Schizosaccharomyces japonicus (strain yFS275 / FY16936)</name>
    <name type="common">Fission yeast</name>
    <dbReference type="NCBI Taxonomy" id="402676"/>
    <lineage>
        <taxon>Eukaryota</taxon>
        <taxon>Fungi</taxon>
        <taxon>Dikarya</taxon>
        <taxon>Ascomycota</taxon>
        <taxon>Taphrinomycotina</taxon>
        <taxon>Schizosaccharomycetes</taxon>
        <taxon>Schizosaccharomycetales</taxon>
        <taxon>Schizosaccharomycetaceae</taxon>
        <taxon>Schizosaccharomyces</taxon>
    </lineage>
</organism>
<dbReference type="PROSITE" id="PS50016">
    <property type="entry name" value="ZF_PHD_2"/>
    <property type="match status" value="1"/>
</dbReference>
<evidence type="ECO:0000313" key="11">
    <source>
        <dbReference type="JaponicusDB" id="SJAG_01325"/>
    </source>
</evidence>
<dbReference type="InterPro" id="IPR019787">
    <property type="entry name" value="Znf_PHD-finger"/>
</dbReference>
<dbReference type="InterPro" id="IPR011011">
    <property type="entry name" value="Znf_FYVE_PHD"/>
</dbReference>
<evidence type="ECO:0000256" key="8">
    <source>
        <dbReference type="SAM" id="MobiDB-lite"/>
    </source>
</evidence>
<dbReference type="VEuPathDB" id="FungiDB:SJAG_01325"/>
<dbReference type="CDD" id="cd16039">
    <property type="entry name" value="PHD_SPP1"/>
    <property type="match status" value="1"/>
</dbReference>
<dbReference type="EMBL" id="KE651168">
    <property type="protein sequence ID" value="EEB06282.1"/>
    <property type="molecule type" value="Genomic_DNA"/>
</dbReference>
<dbReference type="STRING" id="402676.B6K0D2"/>
<keyword evidence="2" id="KW-0479">Metal-binding</keyword>
<feature type="domain" description="PHD-type" evidence="9">
    <location>
        <begin position="110"/>
        <end position="160"/>
    </location>
</feature>
<protein>
    <submittedName>
        <fullName evidence="10">Set1C PHD Finger protein Spf1</fullName>
    </submittedName>
</protein>
<evidence type="ECO:0000256" key="3">
    <source>
        <dbReference type="ARBA" id="ARBA00022771"/>
    </source>
</evidence>
<dbReference type="GO" id="GO:0008270">
    <property type="term" value="F:zinc ion binding"/>
    <property type="evidence" value="ECO:0007669"/>
    <property type="project" value="UniProtKB-KW"/>
</dbReference>
<dbReference type="InterPro" id="IPR013083">
    <property type="entry name" value="Znf_RING/FYVE/PHD"/>
</dbReference>
<dbReference type="PANTHER" id="PTHR46174">
    <property type="entry name" value="CXXC-TYPE ZINC FINGER PROTEIN 1"/>
    <property type="match status" value="1"/>
</dbReference>
<dbReference type="RefSeq" id="XP_002172575.1">
    <property type="nucleotide sequence ID" value="XM_002172539.1"/>
</dbReference>
<evidence type="ECO:0000256" key="4">
    <source>
        <dbReference type="ARBA" id="ARBA00022833"/>
    </source>
</evidence>
<keyword evidence="5" id="KW-0539">Nucleus</keyword>
<dbReference type="AlphaFoldDB" id="B6K0D2"/>
<dbReference type="InterPro" id="IPR001965">
    <property type="entry name" value="Znf_PHD"/>
</dbReference>
<gene>
    <name evidence="11" type="primary">spf1</name>
    <name evidence="10" type="ORF">SJAG_01325</name>
</gene>
<dbReference type="InterPro" id="IPR037869">
    <property type="entry name" value="Spp1/CFP1"/>
</dbReference>
<evidence type="ECO:0000313" key="10">
    <source>
        <dbReference type="EMBL" id="EEB06282.1"/>
    </source>
</evidence>
<dbReference type="SUPFAM" id="SSF57903">
    <property type="entry name" value="FYVE/PHD zinc finger"/>
    <property type="match status" value="1"/>
</dbReference>
<evidence type="ECO:0000256" key="1">
    <source>
        <dbReference type="ARBA" id="ARBA00004123"/>
    </source>
</evidence>
<dbReference type="OMA" id="SEELFCI"/>
<reference evidence="10 12" key="1">
    <citation type="journal article" date="2011" name="Science">
        <title>Comparative functional genomics of the fission yeasts.</title>
        <authorList>
            <person name="Rhind N."/>
            <person name="Chen Z."/>
            <person name="Yassour M."/>
            <person name="Thompson D.A."/>
            <person name="Haas B.J."/>
            <person name="Habib N."/>
            <person name="Wapinski I."/>
            <person name="Roy S."/>
            <person name="Lin M.F."/>
            <person name="Heiman D.I."/>
            <person name="Young S.K."/>
            <person name="Furuya K."/>
            <person name="Guo Y."/>
            <person name="Pidoux A."/>
            <person name="Chen H.M."/>
            <person name="Robbertse B."/>
            <person name="Goldberg J.M."/>
            <person name="Aoki K."/>
            <person name="Bayne E.H."/>
            <person name="Berlin A.M."/>
            <person name="Desjardins C.A."/>
            <person name="Dobbs E."/>
            <person name="Dukaj L."/>
            <person name="Fan L."/>
            <person name="FitzGerald M.G."/>
            <person name="French C."/>
            <person name="Gujja S."/>
            <person name="Hansen K."/>
            <person name="Keifenheim D."/>
            <person name="Levin J.Z."/>
            <person name="Mosher R.A."/>
            <person name="Mueller C.A."/>
            <person name="Pfiffner J."/>
            <person name="Priest M."/>
            <person name="Russ C."/>
            <person name="Smialowska A."/>
            <person name="Swoboda P."/>
            <person name="Sykes S.M."/>
            <person name="Vaughn M."/>
            <person name="Vengrova S."/>
            <person name="Yoder R."/>
            <person name="Zeng Q."/>
            <person name="Allshire R."/>
            <person name="Baulcombe D."/>
            <person name="Birren B.W."/>
            <person name="Brown W."/>
            <person name="Ekwall K."/>
            <person name="Kellis M."/>
            <person name="Leatherwood J."/>
            <person name="Levin H."/>
            <person name="Margalit H."/>
            <person name="Martienssen R."/>
            <person name="Nieduszynski C.A."/>
            <person name="Spatafora J.W."/>
            <person name="Friedman N."/>
            <person name="Dalgaard J.Z."/>
            <person name="Baumann P."/>
            <person name="Niki H."/>
            <person name="Regev A."/>
            <person name="Nusbaum C."/>
        </authorList>
    </citation>
    <scope>NUCLEOTIDE SEQUENCE [LARGE SCALE GENOMIC DNA]</scope>
    <source>
        <strain evidence="12">yFS275 / FY16936</strain>
    </source>
</reference>
<dbReference type="JaponicusDB" id="SJAG_01325">
    <property type="gene designation" value="spf1"/>
</dbReference>
<keyword evidence="12" id="KW-1185">Reference proteome</keyword>
<sequence length="420" mass="47726">MSLEHHFGDGSDDNYVAKVPIKADFGEETTNASIALSQHETKDVLVKTENSTETLDKLQSSPSSSATETDEELLEHAAKQHAVDKPILTTTRRLKRPSPNQNGWNADQKPLYCVCRKPDDGRWMLGCDGCENWFHGSCVGIPETFNDLVLQYFCPSCTKNGLGVTAWRRKCRLPSCSQPSRVDIRSKYCCDAHGLEFFRQQVRKSLIDASTLKTLAMHVHDAKELRKLGTETPAYPDPVPADCVREFEKQEIAALDSRIETIDGELQYLQRKMALLKFMKEQARRLSEEHKTKNASKRDLCAYDVRLSLQDDELEVYMQSNNVDDLAAIPLEMAAESGICILEKNRCAKHSGWQAMFSDDIQCQFEVANNRKTVLQAKKLEIHERQRQRSILDVEHEGHAEFLRPQLASMDMDRLLSSTF</sequence>
<evidence type="ECO:0000256" key="6">
    <source>
        <dbReference type="PROSITE-ProRule" id="PRU00146"/>
    </source>
</evidence>